<dbReference type="Gene3D" id="1.25.40.10">
    <property type="entry name" value="Tetratricopeptide repeat domain"/>
    <property type="match status" value="1"/>
</dbReference>
<dbReference type="SUPFAM" id="SSF48452">
    <property type="entry name" value="TPR-like"/>
    <property type="match status" value="1"/>
</dbReference>
<organism evidence="5 6">
    <name type="scientific">Pseudodesulfovibrio mercurii</name>
    <dbReference type="NCBI Taxonomy" id="641491"/>
    <lineage>
        <taxon>Bacteria</taxon>
        <taxon>Pseudomonadati</taxon>
        <taxon>Thermodesulfobacteriota</taxon>
        <taxon>Desulfovibrionia</taxon>
        <taxon>Desulfovibrionales</taxon>
        <taxon>Desulfovibrionaceae</taxon>
    </lineage>
</organism>
<dbReference type="STRING" id="641491.DND132_0220"/>
<dbReference type="PROSITE" id="PS50005">
    <property type="entry name" value="TPR"/>
    <property type="match status" value="1"/>
</dbReference>
<gene>
    <name evidence="5" type="ORF">DND132_0220</name>
</gene>
<evidence type="ECO:0000256" key="4">
    <source>
        <dbReference type="SAM" id="SignalP"/>
    </source>
</evidence>
<dbReference type="OrthoDB" id="9781271at2"/>
<dbReference type="HOGENOM" id="CLU_044315_3_1_7"/>
<feature type="region of interest" description="Disordered" evidence="3">
    <location>
        <begin position="82"/>
        <end position="193"/>
    </location>
</feature>
<reference evidence="5 6" key="1">
    <citation type="journal article" date="2011" name="J. Bacteriol.">
        <title>Genome sequence of the mercury-methylating strain Desulfovibrio desulfuricans ND132.</title>
        <authorList>
            <person name="Brown S.D."/>
            <person name="Gilmour C.C."/>
            <person name="Kucken A.M."/>
            <person name="Wall J.D."/>
            <person name="Elias D.A."/>
            <person name="Brandt C.C."/>
            <person name="Podar M."/>
            <person name="Chertkov O."/>
            <person name="Held B."/>
            <person name="Bruce D.C."/>
            <person name="Detter J.C."/>
            <person name="Tapia R."/>
            <person name="Han C.S."/>
            <person name="Goodwin L.A."/>
            <person name="Cheng J.F."/>
            <person name="Pitluck S."/>
            <person name="Woyke T."/>
            <person name="Mikhailova N."/>
            <person name="Ivanova N.N."/>
            <person name="Han J."/>
            <person name="Lucas S."/>
            <person name="Lapidus A.L."/>
            <person name="Land M.L."/>
            <person name="Hauser L.J."/>
            <person name="Palumbo A.V."/>
        </authorList>
    </citation>
    <scope>NUCLEOTIDE SEQUENCE [LARGE SCALE GENOMIC DNA]</scope>
    <source>
        <strain evidence="5 6">ND132</strain>
    </source>
</reference>
<dbReference type="eggNOG" id="COG1729">
    <property type="taxonomic scope" value="Bacteria"/>
</dbReference>
<dbReference type="InterPro" id="IPR011990">
    <property type="entry name" value="TPR-like_helical_dom_sf"/>
</dbReference>
<dbReference type="KEGG" id="ddn:DND132_0220"/>
<dbReference type="Pfam" id="PF13432">
    <property type="entry name" value="TPR_16"/>
    <property type="match status" value="1"/>
</dbReference>
<sequence length="318" mass="34185" precursor="true">MKCLKLLLLAVICLPLVGCAASQKSVETESASTEWRIKSLEESFLNFREQQRKTADEDAKSRADLEKRMQTVEAELAALRAGQAPADAPRGETWSSDLKPDESAWVEGGKPAEGAPMVKNDAEQPWAKVPEPPAAPEAGAEAEPSAAPEPPRTIPEPEVLPRSEAPKPAVAEAAPAPKPVAKPAAKPAPKPAAGGATALYEKGYAQYNAGAFPAARQTFDDFLARYPKNDLTPNALYWKGETYYSEQDYAQAILAFKEVTGRFPKHDKAAAALLKIGMSYDRVGDPDNAIFYLRALVEDFPKSSPAGLGRKELARLGG</sequence>
<feature type="compositionally biased region" description="Low complexity" evidence="3">
    <location>
        <begin position="136"/>
        <end position="146"/>
    </location>
</feature>
<dbReference type="InterPro" id="IPR034706">
    <property type="entry name" value="CpoB"/>
</dbReference>
<protein>
    <submittedName>
        <fullName evidence="5">Tol-pal system protein YbgF</fullName>
    </submittedName>
</protein>
<feature type="signal peptide" evidence="4">
    <location>
        <begin position="1"/>
        <end position="20"/>
    </location>
</feature>
<keyword evidence="6" id="KW-1185">Reference proteome</keyword>
<evidence type="ECO:0000256" key="3">
    <source>
        <dbReference type="SAM" id="MobiDB-lite"/>
    </source>
</evidence>
<proteinExistence type="inferred from homology"/>
<dbReference type="EMBL" id="CP003220">
    <property type="protein sequence ID" value="EGB13437.1"/>
    <property type="molecule type" value="Genomic_DNA"/>
</dbReference>
<dbReference type="Pfam" id="PF13174">
    <property type="entry name" value="TPR_6"/>
    <property type="match status" value="1"/>
</dbReference>
<dbReference type="Proteomes" id="UP000007845">
    <property type="component" value="Chromosome"/>
</dbReference>
<dbReference type="SMART" id="SM00028">
    <property type="entry name" value="TPR"/>
    <property type="match status" value="3"/>
</dbReference>
<feature type="chain" id="PRO_5039900225" evidence="4">
    <location>
        <begin position="21"/>
        <end position="318"/>
    </location>
</feature>
<dbReference type="HAMAP" id="MF_02066">
    <property type="entry name" value="CpoB"/>
    <property type="match status" value="1"/>
</dbReference>
<evidence type="ECO:0000313" key="5">
    <source>
        <dbReference type="EMBL" id="EGB13437.1"/>
    </source>
</evidence>
<feature type="compositionally biased region" description="Pro residues" evidence="3">
    <location>
        <begin position="176"/>
        <end position="190"/>
    </location>
</feature>
<evidence type="ECO:0000313" key="6">
    <source>
        <dbReference type="Proteomes" id="UP000007845"/>
    </source>
</evidence>
<feature type="coiled-coil region" evidence="2">
    <location>
        <begin position="55"/>
        <end position="82"/>
    </location>
</feature>
<dbReference type="GO" id="GO:0051301">
    <property type="term" value="P:cell division"/>
    <property type="evidence" value="ECO:0007669"/>
    <property type="project" value="InterPro"/>
</dbReference>
<evidence type="ECO:0000256" key="2">
    <source>
        <dbReference type="SAM" id="Coils"/>
    </source>
</evidence>
<keyword evidence="1" id="KW-0802">TPR repeat</keyword>
<dbReference type="InterPro" id="IPR014162">
    <property type="entry name" value="CpoB_C"/>
</dbReference>
<keyword evidence="4" id="KW-0732">Signal</keyword>
<keyword evidence="2" id="KW-0175">Coiled coil</keyword>
<feature type="repeat" description="TPR" evidence="1">
    <location>
        <begin position="233"/>
        <end position="266"/>
    </location>
</feature>
<dbReference type="RefSeq" id="WP_014320865.1">
    <property type="nucleotide sequence ID" value="NC_016803.1"/>
</dbReference>
<feature type="compositionally biased region" description="Low complexity" evidence="3">
    <location>
        <begin position="166"/>
        <end position="175"/>
    </location>
</feature>
<evidence type="ECO:0000256" key="1">
    <source>
        <dbReference type="PROSITE-ProRule" id="PRU00339"/>
    </source>
</evidence>
<dbReference type="AlphaFoldDB" id="F0JDZ7"/>
<accession>F0JDZ7</accession>
<name>F0JDZ7_9BACT</name>
<dbReference type="InterPro" id="IPR019734">
    <property type="entry name" value="TPR_rpt"/>
</dbReference>
<dbReference type="SMR" id="F0JDZ7"/>
<dbReference type="NCBIfam" id="TIGR02795">
    <property type="entry name" value="tol_pal_ybgF"/>
    <property type="match status" value="1"/>
</dbReference>